<dbReference type="EMBL" id="PFNJ01000047">
    <property type="protein sequence ID" value="PIZ42875.1"/>
    <property type="molecule type" value="Genomic_DNA"/>
</dbReference>
<evidence type="ECO:0000313" key="3">
    <source>
        <dbReference type="EMBL" id="PIZ42875.1"/>
    </source>
</evidence>
<comment type="similarity">
    <text evidence="1">Belongs to the IMPDH/GMPR family.</text>
</comment>
<dbReference type="InterPro" id="IPR013785">
    <property type="entry name" value="Aldolase_TIM"/>
</dbReference>
<evidence type="ECO:0000256" key="1">
    <source>
        <dbReference type="ARBA" id="ARBA00005502"/>
    </source>
</evidence>
<evidence type="ECO:0000313" key="4">
    <source>
        <dbReference type="Proteomes" id="UP000230970"/>
    </source>
</evidence>
<dbReference type="SUPFAM" id="SSF51412">
    <property type="entry name" value="Inosine monophosphate dehydrogenase (IMPDH)"/>
    <property type="match status" value="1"/>
</dbReference>
<dbReference type="AlphaFoldDB" id="A0A2M7TC75"/>
<sequence length="357" mass="38189">MQDLKNLPLYLTFDDVLILPQFSDVGSKDGNIKTRVSKNVEIEIPIVSSPMDTVTEEAMAVAIAEEGGIGVIHRNMTAQNEAKQVKNVKAKNLQVIGSVGPFDLERSKMLEEAGADAILIEVAHGSKKDILESANKIKKEIKCDLICGSIATKEGAEIYAEIADGYRVGIGPGSICTMRIITGVGVPQLNAVSEVMSVAKKYGIPVIADGGIRSSGDIAKAIAVGADTVMLGNLLAGFDESPGELVEIDGKKYKSYRGMGSRDAMEKGPVSDRYEQEKIKKKISMGVSGMVAYKGSVKNQLYQLVGGLKASMGLVGAWNIKEMQEKAKLIRITNAGTSEGHPHTLVAFKLEDNYAGR</sequence>
<dbReference type="Proteomes" id="UP000230970">
    <property type="component" value="Unassembled WGS sequence"/>
</dbReference>
<protein>
    <submittedName>
        <fullName evidence="3">Guanosine monophosphate reductase</fullName>
    </submittedName>
</protein>
<comment type="caution">
    <text evidence="3">The sequence shown here is derived from an EMBL/GenBank/DDBJ whole genome shotgun (WGS) entry which is preliminary data.</text>
</comment>
<reference evidence="4" key="1">
    <citation type="submission" date="2017-09" db="EMBL/GenBank/DDBJ databases">
        <title>Depth-based differentiation of microbial function through sediment-hosted aquifers and enrichment of novel symbionts in the deep terrestrial subsurface.</title>
        <authorList>
            <person name="Probst A.J."/>
            <person name="Ladd B."/>
            <person name="Jarett J.K."/>
            <person name="Geller-Mcgrath D.E."/>
            <person name="Sieber C.M.K."/>
            <person name="Emerson J.B."/>
            <person name="Anantharaman K."/>
            <person name="Thomas B.C."/>
            <person name="Malmstrom R."/>
            <person name="Stieglmeier M."/>
            <person name="Klingl A."/>
            <person name="Woyke T."/>
            <person name="Ryan C.M."/>
            <person name="Banfield J.F."/>
        </authorList>
    </citation>
    <scope>NUCLEOTIDE SEQUENCE [LARGE SCALE GENOMIC DNA]</scope>
</reference>
<name>A0A2M7TC75_UNCKA</name>
<feature type="domain" description="IMP dehydrogenase/GMP reductase" evidence="2">
    <location>
        <begin position="11"/>
        <end position="343"/>
    </location>
</feature>
<gene>
    <name evidence="3" type="ORF">COY34_02010</name>
</gene>
<dbReference type="Pfam" id="PF00478">
    <property type="entry name" value="IMPDH"/>
    <property type="match status" value="1"/>
</dbReference>
<dbReference type="FunFam" id="3.20.20.70:FF:000424">
    <property type="entry name" value="Inosine-5'-monophosphate dehydrogenase 2"/>
    <property type="match status" value="1"/>
</dbReference>
<dbReference type="Gene3D" id="3.20.20.70">
    <property type="entry name" value="Aldolase class I"/>
    <property type="match status" value="1"/>
</dbReference>
<dbReference type="InterPro" id="IPR001093">
    <property type="entry name" value="IMP_DH_GMPRt"/>
</dbReference>
<dbReference type="GO" id="GO:0006183">
    <property type="term" value="P:GTP biosynthetic process"/>
    <property type="evidence" value="ECO:0007669"/>
    <property type="project" value="TreeGrafter"/>
</dbReference>
<dbReference type="CDD" id="cd00381">
    <property type="entry name" value="IMPDH"/>
    <property type="match status" value="1"/>
</dbReference>
<accession>A0A2M7TC75</accession>
<dbReference type="PANTHER" id="PTHR11911:SF111">
    <property type="entry name" value="INOSINE-5'-MONOPHOSPHATE DEHYDROGENASE"/>
    <property type="match status" value="1"/>
</dbReference>
<organism evidence="3 4">
    <name type="scientific">candidate division WWE3 bacterium CG_4_10_14_0_2_um_filter_42_8</name>
    <dbReference type="NCBI Taxonomy" id="1975074"/>
    <lineage>
        <taxon>Bacteria</taxon>
        <taxon>Katanobacteria</taxon>
    </lineage>
</organism>
<evidence type="ECO:0000259" key="2">
    <source>
        <dbReference type="Pfam" id="PF00478"/>
    </source>
</evidence>
<dbReference type="GO" id="GO:0003938">
    <property type="term" value="F:IMP dehydrogenase activity"/>
    <property type="evidence" value="ECO:0007669"/>
    <property type="project" value="InterPro"/>
</dbReference>
<dbReference type="SMART" id="SM01240">
    <property type="entry name" value="IMPDH"/>
    <property type="match status" value="1"/>
</dbReference>
<proteinExistence type="inferred from homology"/>
<dbReference type="PANTHER" id="PTHR11911">
    <property type="entry name" value="INOSINE-5-MONOPHOSPHATE DEHYDROGENASE RELATED"/>
    <property type="match status" value="1"/>
</dbReference>
<dbReference type="InterPro" id="IPR005990">
    <property type="entry name" value="IMP_DH"/>
</dbReference>